<proteinExistence type="predicted"/>
<protein>
    <submittedName>
        <fullName evidence="1">Uncharacterized protein</fullName>
    </submittedName>
</protein>
<name>A0ACC2V8L0_9TREE</name>
<reference evidence="1" key="1">
    <citation type="submission" date="2023-04" db="EMBL/GenBank/DDBJ databases">
        <title>Draft Genome sequencing of Naganishia species isolated from polar environments using Oxford Nanopore Technology.</title>
        <authorList>
            <person name="Leo P."/>
            <person name="Venkateswaran K."/>
        </authorList>
    </citation>
    <scope>NUCLEOTIDE SEQUENCE</scope>
    <source>
        <strain evidence="1">MNA-CCFEE 5423</strain>
    </source>
</reference>
<sequence>MSEDIAARAVEHDNLLRAIEAVDYAPPTLRQVQEQLKQSQKRLEDDDKKLKALEAATKKEYKEWIDIRDRTHKRMWTKISHPRSNKDILSGKEQKEEKEYLDAFAEEQKLRAEKETLGVQIQGMEDEIKSLTQLAREHTRLRNELMRLYDTVFGGPTPMHPEEDQAEQAYKAALEEYNKIQGEITNESRAFALLQQADRTMILAARSLAQAEDASQWDMFGGGAMMDMMERSALAEAQRQADTARMLVSQARELQPAIPGLRVLDMPQGNLMSDMFFDNIFTDYAFHQKIQAAVTRSRQVHEELRKVCGQSQGHLNALKERGGQAEADLNRTRKRLEEIRKEIMQRAGEPLPTYQPRASGPPPSIDAVYHGNPFADAMARRTE</sequence>
<evidence type="ECO:0000313" key="1">
    <source>
        <dbReference type="EMBL" id="KAJ9095708.1"/>
    </source>
</evidence>
<organism evidence="1 2">
    <name type="scientific">Naganishia friedmannii</name>
    <dbReference type="NCBI Taxonomy" id="89922"/>
    <lineage>
        <taxon>Eukaryota</taxon>
        <taxon>Fungi</taxon>
        <taxon>Dikarya</taxon>
        <taxon>Basidiomycota</taxon>
        <taxon>Agaricomycotina</taxon>
        <taxon>Tremellomycetes</taxon>
        <taxon>Filobasidiales</taxon>
        <taxon>Filobasidiaceae</taxon>
        <taxon>Naganishia</taxon>
    </lineage>
</organism>
<keyword evidence="2" id="KW-1185">Reference proteome</keyword>
<dbReference type="EMBL" id="JASBWT010000021">
    <property type="protein sequence ID" value="KAJ9095708.1"/>
    <property type="molecule type" value="Genomic_DNA"/>
</dbReference>
<comment type="caution">
    <text evidence="1">The sequence shown here is derived from an EMBL/GenBank/DDBJ whole genome shotgun (WGS) entry which is preliminary data.</text>
</comment>
<dbReference type="Proteomes" id="UP001227268">
    <property type="component" value="Unassembled WGS sequence"/>
</dbReference>
<gene>
    <name evidence="1" type="ORF">QFC21_005580</name>
</gene>
<accession>A0ACC2V8L0</accession>
<evidence type="ECO:0000313" key="2">
    <source>
        <dbReference type="Proteomes" id="UP001227268"/>
    </source>
</evidence>